<evidence type="ECO:0000256" key="10">
    <source>
        <dbReference type="ARBA" id="ARBA00023033"/>
    </source>
</evidence>
<dbReference type="InterPro" id="IPR019774">
    <property type="entry name" value="Aromatic-AA_hydroxylase_C"/>
</dbReference>
<feature type="binding site" evidence="13">
    <location>
        <position position="174"/>
    </location>
    <ligand>
        <name>Fe cation</name>
        <dbReference type="ChEBI" id="CHEBI:24875"/>
    </ligand>
</feature>
<evidence type="ECO:0000256" key="13">
    <source>
        <dbReference type="PIRSR" id="PIRSR601273-2"/>
    </source>
</evidence>
<dbReference type="GO" id="GO:0006559">
    <property type="term" value="P:L-phenylalanine catabolic process"/>
    <property type="evidence" value="ECO:0007669"/>
    <property type="project" value="UniProtKB-UniPathway"/>
</dbReference>
<evidence type="ECO:0000256" key="2">
    <source>
        <dbReference type="ARBA" id="ARBA00001954"/>
    </source>
</evidence>
<protein>
    <recommendedName>
        <fullName evidence="6">Phenylalanine-4-hydroxylase</fullName>
        <ecNumber evidence="5">1.14.16.1</ecNumber>
    </recommendedName>
    <alternativeName>
        <fullName evidence="12">Phe-4-monooxygenase</fullName>
    </alternativeName>
</protein>
<dbReference type="UniPathway" id="UPA00139">
    <property type="reaction ID" value="UER00337"/>
</dbReference>
<evidence type="ECO:0000256" key="1">
    <source>
        <dbReference type="ARBA" id="ARBA00001060"/>
    </source>
</evidence>
<proteinExistence type="inferred from homology"/>
<feature type="binding site" evidence="13">
    <location>
        <position position="128"/>
    </location>
    <ligand>
        <name>Fe cation</name>
        <dbReference type="ChEBI" id="CHEBI:24875"/>
    </ligand>
</feature>
<gene>
    <name evidence="15" type="ORF">DDZ18_12665</name>
</gene>
<dbReference type="PRINTS" id="PR00372">
    <property type="entry name" value="FYWHYDRXLASE"/>
</dbReference>
<dbReference type="InterPro" id="IPR001273">
    <property type="entry name" value="ArAA_hydroxylase"/>
</dbReference>
<dbReference type="InterPro" id="IPR036329">
    <property type="entry name" value="Aro-AA_hydroxylase_C_sf"/>
</dbReference>
<sequence length="294" mass="34161">MPVNDPVVAEQTPAEDHTIDQCWDRYTDEEHWVWDTLYKRQMNVLKGRAAPEHFKGLELLDLDQGGIPDFDKMNAKLRKLTGWEVVPVHGLIPNDVFFNHLANRRFVAGRFIRDADKLDYLPEPDIFHDVFGHVPLLTQPVFADYMQAYGEGGYKAIEYDTIENLTRLYWYTVEFGLIDSEDGLRIYGAGIVSSESESKFCLEGRSPNRIHFDLERIMRTDYRYDDFQQTYFVIDSYEELMRSTADVDFSPIYERIKGLPDFKASEIVGGDKVYHRGTQEYAKAGGLEKEVEWV</sequence>
<keyword evidence="8" id="KW-0560">Oxidoreductase</keyword>
<dbReference type="PANTHER" id="PTHR11473:SF24">
    <property type="entry name" value="PHENYLALANINE-4-HYDROXYLASE"/>
    <property type="match status" value="1"/>
</dbReference>
<evidence type="ECO:0000313" key="16">
    <source>
        <dbReference type="Proteomes" id="UP000245168"/>
    </source>
</evidence>
<dbReference type="PANTHER" id="PTHR11473">
    <property type="entry name" value="AROMATIC AMINO ACID HYDROXYLASE"/>
    <property type="match status" value="1"/>
</dbReference>
<evidence type="ECO:0000256" key="12">
    <source>
        <dbReference type="ARBA" id="ARBA00029922"/>
    </source>
</evidence>
<evidence type="ECO:0000256" key="4">
    <source>
        <dbReference type="ARBA" id="ARBA00009712"/>
    </source>
</evidence>
<evidence type="ECO:0000259" key="14">
    <source>
        <dbReference type="PROSITE" id="PS51410"/>
    </source>
</evidence>
<dbReference type="GO" id="GO:0004505">
    <property type="term" value="F:phenylalanine 4-monooxygenase activity"/>
    <property type="evidence" value="ECO:0007669"/>
    <property type="project" value="UniProtKB-EC"/>
</dbReference>
<evidence type="ECO:0000256" key="8">
    <source>
        <dbReference type="ARBA" id="ARBA00023002"/>
    </source>
</evidence>
<keyword evidence="16" id="KW-1185">Reference proteome</keyword>
<dbReference type="SUPFAM" id="SSF56534">
    <property type="entry name" value="Aromatic aminoacid monoxygenases, catalytic and oligomerization domains"/>
    <property type="match status" value="1"/>
</dbReference>
<keyword evidence="11" id="KW-0585">Phenylalanine catabolism</keyword>
<evidence type="ECO:0000256" key="5">
    <source>
        <dbReference type="ARBA" id="ARBA00011995"/>
    </source>
</evidence>
<keyword evidence="7 13" id="KW-0479">Metal-binding</keyword>
<evidence type="ECO:0000256" key="3">
    <source>
        <dbReference type="ARBA" id="ARBA00005088"/>
    </source>
</evidence>
<dbReference type="Pfam" id="PF00351">
    <property type="entry name" value="Biopterin_H"/>
    <property type="match status" value="1"/>
</dbReference>
<dbReference type="CDD" id="cd03348">
    <property type="entry name" value="pro_PheOH"/>
    <property type="match status" value="1"/>
</dbReference>
<dbReference type="Proteomes" id="UP000245168">
    <property type="component" value="Unassembled WGS sequence"/>
</dbReference>
<keyword evidence="10 15" id="KW-0503">Monooxygenase</keyword>
<dbReference type="Gene3D" id="1.10.800.10">
    <property type="entry name" value="Aromatic amino acid hydroxylase"/>
    <property type="match status" value="1"/>
</dbReference>
<dbReference type="EC" id="1.14.16.1" evidence="5"/>
<feature type="domain" description="Biopterin-dependent aromatic amino acid hydroxylase family profile" evidence="14">
    <location>
        <begin position="1"/>
        <end position="294"/>
    </location>
</feature>
<dbReference type="NCBIfam" id="NF008877">
    <property type="entry name" value="PRK11913.1-2"/>
    <property type="match status" value="1"/>
</dbReference>
<dbReference type="InterPro" id="IPR036951">
    <property type="entry name" value="ArAA_hydroxylase_sf"/>
</dbReference>
<dbReference type="GO" id="GO:0005506">
    <property type="term" value="F:iron ion binding"/>
    <property type="evidence" value="ECO:0007669"/>
    <property type="project" value="InterPro"/>
</dbReference>
<dbReference type="PROSITE" id="PS51410">
    <property type="entry name" value="BH4_AAA_HYDROXYL_2"/>
    <property type="match status" value="1"/>
</dbReference>
<comment type="pathway">
    <text evidence="3">Amino-acid degradation; L-phenylalanine degradation; acetoacetate and fumarate from L-phenylalanine: step 1/6.</text>
</comment>
<dbReference type="RefSeq" id="WP_109253766.1">
    <property type="nucleotide sequence ID" value="NZ_QEXV01000006.1"/>
</dbReference>
<dbReference type="PROSITE" id="PS00367">
    <property type="entry name" value="BH4_AAA_HYDROXYL_1"/>
    <property type="match status" value="1"/>
</dbReference>
<comment type="cofactor">
    <cofactor evidence="2 13">
        <name>Fe(2+)</name>
        <dbReference type="ChEBI" id="CHEBI:29033"/>
    </cofactor>
</comment>
<evidence type="ECO:0000313" key="15">
    <source>
        <dbReference type="EMBL" id="PWE16611.1"/>
    </source>
</evidence>
<feature type="binding site" evidence="13">
    <location>
        <position position="133"/>
    </location>
    <ligand>
        <name>Fe cation</name>
        <dbReference type="ChEBI" id="CHEBI:24875"/>
    </ligand>
</feature>
<dbReference type="EMBL" id="QEXV01000006">
    <property type="protein sequence ID" value="PWE16611.1"/>
    <property type="molecule type" value="Genomic_DNA"/>
</dbReference>
<evidence type="ECO:0000256" key="9">
    <source>
        <dbReference type="ARBA" id="ARBA00023004"/>
    </source>
</evidence>
<dbReference type="AlphaFoldDB" id="A0A2U2BRG8"/>
<organism evidence="15 16">
    <name type="scientific">Marinicauda salina</name>
    <dbReference type="NCBI Taxonomy" id="2135793"/>
    <lineage>
        <taxon>Bacteria</taxon>
        <taxon>Pseudomonadati</taxon>
        <taxon>Pseudomonadota</taxon>
        <taxon>Alphaproteobacteria</taxon>
        <taxon>Maricaulales</taxon>
        <taxon>Maricaulaceae</taxon>
        <taxon>Marinicauda</taxon>
    </lineage>
</organism>
<dbReference type="InterPro" id="IPR005960">
    <property type="entry name" value="Phe-4-hydroxylase_mono"/>
</dbReference>
<comment type="similarity">
    <text evidence="4">Belongs to the biopterin-dependent aromatic amino acid hydroxylase family.</text>
</comment>
<dbReference type="InterPro" id="IPR018301">
    <property type="entry name" value="ArAA_hydroxylase_Fe/CU_BS"/>
</dbReference>
<dbReference type="SMR" id="A0A2U2BRG8"/>
<comment type="caution">
    <text evidence="15">The sequence shown here is derived from an EMBL/GenBank/DDBJ whole genome shotgun (WGS) entry which is preliminary data.</text>
</comment>
<keyword evidence="9 13" id="KW-0408">Iron</keyword>
<dbReference type="NCBIfam" id="TIGR01267">
    <property type="entry name" value="Phe4hydrox_mono"/>
    <property type="match status" value="1"/>
</dbReference>
<evidence type="ECO:0000256" key="6">
    <source>
        <dbReference type="ARBA" id="ARBA00020276"/>
    </source>
</evidence>
<evidence type="ECO:0000256" key="11">
    <source>
        <dbReference type="ARBA" id="ARBA00023232"/>
    </source>
</evidence>
<evidence type="ECO:0000256" key="7">
    <source>
        <dbReference type="ARBA" id="ARBA00022723"/>
    </source>
</evidence>
<name>A0A2U2BRG8_9PROT</name>
<accession>A0A2U2BRG8</accession>
<comment type="catalytic activity">
    <reaction evidence="1">
        <text>(6R)-L-erythro-5,6,7,8-tetrahydrobiopterin + L-phenylalanine + O2 = (4aS,6R)-4a-hydroxy-L-erythro-5,6,7,8-tetrahydrobiopterin + L-tyrosine</text>
        <dbReference type="Rhea" id="RHEA:20273"/>
        <dbReference type="ChEBI" id="CHEBI:15379"/>
        <dbReference type="ChEBI" id="CHEBI:15642"/>
        <dbReference type="ChEBI" id="CHEBI:58095"/>
        <dbReference type="ChEBI" id="CHEBI:58315"/>
        <dbReference type="ChEBI" id="CHEBI:59560"/>
        <dbReference type="EC" id="1.14.16.1"/>
    </reaction>
</comment>
<reference evidence="16" key="1">
    <citation type="submission" date="2018-05" db="EMBL/GenBank/DDBJ databases">
        <authorList>
            <person name="Liu B.-T."/>
        </authorList>
    </citation>
    <scope>NUCLEOTIDE SEQUENCE [LARGE SCALE GENOMIC DNA]</scope>
    <source>
        <strain evidence="16">WD6-1</strain>
    </source>
</reference>
<dbReference type="OrthoDB" id="9780502at2"/>